<feature type="region of interest" description="Disordered" evidence="1">
    <location>
        <begin position="35"/>
        <end position="95"/>
    </location>
</feature>
<accession>A0A101IXJ7</accession>
<comment type="caution">
    <text evidence="2">The sequence shown here is derived from an EMBL/GenBank/DDBJ whole genome shotgun (WGS) entry which is preliminary data.</text>
</comment>
<proteinExistence type="predicted"/>
<evidence type="ECO:0000256" key="1">
    <source>
        <dbReference type="SAM" id="MobiDB-lite"/>
    </source>
</evidence>
<gene>
    <name evidence="2" type="ORF">XE10_0538</name>
</gene>
<dbReference type="EMBL" id="LGHE01000039">
    <property type="protein sequence ID" value="KUL03190.1"/>
    <property type="molecule type" value="Genomic_DNA"/>
</dbReference>
<sequence length="120" mass="13237">MVAIQGHSGDMAFYRAAHLAVLMLRTSRPLHIAMTAPAPRAGEEAEGRAGWGTKSRYKMETGGTAGVRAPKVRKSPRSTAWGHVRGKRPIPWASRPSTNVVRVRMKMGTDFQQISKKRDL</sequence>
<reference evidence="3" key="1">
    <citation type="journal article" date="2015" name="MBio">
        <title>Genome-Resolved Metagenomic Analysis Reveals Roles for Candidate Phyla and Other Microbial Community Members in Biogeochemical Transformations in Oil Reservoirs.</title>
        <authorList>
            <person name="Hu P."/>
            <person name="Tom L."/>
            <person name="Singh A."/>
            <person name="Thomas B.C."/>
            <person name="Baker B.J."/>
            <person name="Piceno Y.M."/>
            <person name="Andersen G.L."/>
            <person name="Banfield J.F."/>
        </authorList>
    </citation>
    <scope>NUCLEOTIDE SEQUENCE [LARGE SCALE GENOMIC DNA]</scope>
</reference>
<evidence type="ECO:0000313" key="3">
    <source>
        <dbReference type="Proteomes" id="UP000054598"/>
    </source>
</evidence>
<dbReference type="PATRIC" id="fig|2198.3.peg.343"/>
<dbReference type="AlphaFoldDB" id="A0A101IXJ7"/>
<dbReference type="Proteomes" id="UP000054598">
    <property type="component" value="Unassembled WGS sequence"/>
</dbReference>
<protein>
    <submittedName>
        <fullName evidence="2">Uncharacterized protein</fullName>
    </submittedName>
</protein>
<name>A0A101IXJ7_9EURY</name>
<evidence type="ECO:0000313" key="2">
    <source>
        <dbReference type="EMBL" id="KUL03190.1"/>
    </source>
</evidence>
<organism evidence="2 3">
    <name type="scientific">Methanoculleus marisnigri</name>
    <dbReference type="NCBI Taxonomy" id="2198"/>
    <lineage>
        <taxon>Archaea</taxon>
        <taxon>Methanobacteriati</taxon>
        <taxon>Methanobacteriota</taxon>
        <taxon>Stenosarchaea group</taxon>
        <taxon>Methanomicrobia</taxon>
        <taxon>Methanomicrobiales</taxon>
        <taxon>Methanomicrobiaceae</taxon>
        <taxon>Methanoculleus</taxon>
    </lineage>
</organism>